<dbReference type="GO" id="GO:0006104">
    <property type="term" value="P:succinyl-CoA metabolic process"/>
    <property type="evidence" value="ECO:0007669"/>
    <property type="project" value="TreeGrafter"/>
</dbReference>
<dbReference type="SUPFAM" id="SSF52210">
    <property type="entry name" value="Succinyl-CoA synthetase domains"/>
    <property type="match status" value="1"/>
</dbReference>
<dbReference type="PIRSF" id="PIRSF001554">
    <property type="entry name" value="SucCS_beta"/>
    <property type="match status" value="1"/>
</dbReference>
<proteinExistence type="predicted"/>
<reference evidence="4 5" key="1">
    <citation type="submission" date="2017-12" db="EMBL/GenBank/DDBJ databases">
        <title>Sequencing, de novo assembly and annotation of complete genome of a new Thraustochytrid species, strain FCC1311.</title>
        <authorList>
            <person name="Sedici K."/>
            <person name="Godart F."/>
            <person name="Aiese Cigliano R."/>
            <person name="Sanseverino W."/>
            <person name="Barakat M."/>
            <person name="Ortet P."/>
            <person name="Marechal E."/>
            <person name="Cagnac O."/>
            <person name="Amato A."/>
        </authorList>
    </citation>
    <scope>NUCLEOTIDE SEQUENCE [LARGE SCALE GENOMIC DNA]</scope>
</reference>
<dbReference type="InParanoid" id="A0A2R5GGP5"/>
<sequence>MEKFSVNVPRVAELAEAQDVESFVGEVRAENSGAVFRVSAPGRDAVESTEPVEIGEAVRTWLQGSADESQAEAVTIEEVVAPSELFMLSIALEPGHNGPVIRGAKILPDEPEEATADDASDAEKTGKLVKDDTPRHSKEVTDTVDIMSGPSEAQTYHLAKGMGFKEKNIPLAQAQIEFLYYMFIGCDAVRLETQTLAEVQARSASDAARGEQEVACLDVTLELDEAAIFRQRDLSNRLHDTDAAMYPGAGDAREAGLGYIPGSGSVGMIVNGSGLAMATSDMLAAQEITTGPVLTVGRHGHAEDVSEAVAAAVRILRADPAVKVILVNIFGGATACDEVARGLIMADDEAYIDLPLVVRIDGCGAPEAESALEASPVPEIPADNLMDAILRVQEALTDGGSAP</sequence>
<feature type="region of interest" description="Disordered" evidence="2">
    <location>
        <begin position="110"/>
        <end position="136"/>
    </location>
</feature>
<feature type="compositionally biased region" description="Acidic residues" evidence="2">
    <location>
        <begin position="110"/>
        <end position="120"/>
    </location>
</feature>
<dbReference type="AlphaFoldDB" id="A0A2R5GGP5"/>
<dbReference type="Pfam" id="PF00549">
    <property type="entry name" value="Ligase_CoA"/>
    <property type="match status" value="1"/>
</dbReference>
<dbReference type="Gene3D" id="3.30.470.20">
    <property type="entry name" value="ATP-grasp fold, B domain"/>
    <property type="match status" value="1"/>
</dbReference>
<keyword evidence="1" id="KW-0547">Nucleotide-binding</keyword>
<dbReference type="InterPro" id="IPR005811">
    <property type="entry name" value="SUCC_ACL_C"/>
</dbReference>
<dbReference type="GO" id="GO:0042709">
    <property type="term" value="C:succinate-CoA ligase complex"/>
    <property type="evidence" value="ECO:0007669"/>
    <property type="project" value="TreeGrafter"/>
</dbReference>
<feature type="domain" description="ATP-citrate synthase/succinyl-CoA ligase C-terminal" evidence="3">
    <location>
        <begin position="269"/>
        <end position="386"/>
    </location>
</feature>
<dbReference type="InterPro" id="IPR005809">
    <property type="entry name" value="Succ_CoA_ligase-like_bsu"/>
</dbReference>
<evidence type="ECO:0000313" key="5">
    <source>
        <dbReference type="Proteomes" id="UP000241890"/>
    </source>
</evidence>
<protein>
    <submittedName>
        <fullName evidence="4">Succinate--CoA ligase ADP-forming subunit beta, mitochondrial</fullName>
    </submittedName>
</protein>
<dbReference type="GO" id="GO:0006099">
    <property type="term" value="P:tricarboxylic acid cycle"/>
    <property type="evidence" value="ECO:0007669"/>
    <property type="project" value="InterPro"/>
</dbReference>
<dbReference type="GO" id="GO:0004775">
    <property type="term" value="F:succinate-CoA ligase (ADP-forming) activity"/>
    <property type="evidence" value="ECO:0007669"/>
    <property type="project" value="TreeGrafter"/>
</dbReference>
<accession>A0A2R5GGP5</accession>
<evidence type="ECO:0000256" key="1">
    <source>
        <dbReference type="ARBA" id="ARBA00022741"/>
    </source>
</evidence>
<dbReference type="Gene3D" id="3.40.50.261">
    <property type="entry name" value="Succinyl-CoA synthetase domains"/>
    <property type="match status" value="1"/>
</dbReference>
<keyword evidence="4" id="KW-0436">Ligase</keyword>
<gene>
    <name evidence="4" type="ORF">FCC1311_057302</name>
</gene>
<dbReference type="Proteomes" id="UP000241890">
    <property type="component" value="Unassembled WGS sequence"/>
</dbReference>
<evidence type="ECO:0000256" key="2">
    <source>
        <dbReference type="SAM" id="MobiDB-lite"/>
    </source>
</evidence>
<dbReference type="InterPro" id="IPR016102">
    <property type="entry name" value="Succinyl-CoA_synth-like"/>
</dbReference>
<comment type="caution">
    <text evidence="4">The sequence shown here is derived from an EMBL/GenBank/DDBJ whole genome shotgun (WGS) entry which is preliminary data.</text>
</comment>
<keyword evidence="5" id="KW-1185">Reference proteome</keyword>
<evidence type="ECO:0000259" key="3">
    <source>
        <dbReference type="Pfam" id="PF00549"/>
    </source>
</evidence>
<dbReference type="PANTHER" id="PTHR11815">
    <property type="entry name" value="SUCCINYL-COA SYNTHETASE BETA CHAIN"/>
    <property type="match status" value="1"/>
</dbReference>
<name>A0A2R5GGP5_9STRA</name>
<dbReference type="SUPFAM" id="SSF56059">
    <property type="entry name" value="Glutathione synthetase ATP-binding domain-like"/>
    <property type="match status" value="1"/>
</dbReference>
<dbReference type="PANTHER" id="PTHR11815:SF10">
    <property type="entry name" value="SUCCINATE--COA LIGASE [GDP-FORMING] SUBUNIT BETA, MITOCHONDRIAL"/>
    <property type="match status" value="1"/>
</dbReference>
<feature type="compositionally biased region" description="Basic and acidic residues" evidence="2">
    <location>
        <begin position="121"/>
        <end position="136"/>
    </location>
</feature>
<organism evidence="4 5">
    <name type="scientific">Hondaea fermentalgiana</name>
    <dbReference type="NCBI Taxonomy" id="2315210"/>
    <lineage>
        <taxon>Eukaryota</taxon>
        <taxon>Sar</taxon>
        <taxon>Stramenopiles</taxon>
        <taxon>Bigyra</taxon>
        <taxon>Labyrinthulomycetes</taxon>
        <taxon>Thraustochytrida</taxon>
        <taxon>Thraustochytriidae</taxon>
        <taxon>Hondaea</taxon>
    </lineage>
</organism>
<dbReference type="EMBL" id="BEYU01000059">
    <property type="protein sequence ID" value="GBG29509.1"/>
    <property type="molecule type" value="Genomic_DNA"/>
</dbReference>
<evidence type="ECO:0000313" key="4">
    <source>
        <dbReference type="EMBL" id="GBG29509.1"/>
    </source>
</evidence>
<dbReference type="GO" id="GO:0000166">
    <property type="term" value="F:nucleotide binding"/>
    <property type="evidence" value="ECO:0007669"/>
    <property type="project" value="UniProtKB-KW"/>
</dbReference>
<dbReference type="GO" id="GO:0005739">
    <property type="term" value="C:mitochondrion"/>
    <property type="evidence" value="ECO:0007669"/>
    <property type="project" value="TreeGrafter"/>
</dbReference>